<evidence type="ECO:0000259" key="1">
    <source>
        <dbReference type="Pfam" id="PF06294"/>
    </source>
</evidence>
<dbReference type="GO" id="GO:0005737">
    <property type="term" value="C:cytoplasm"/>
    <property type="evidence" value="ECO:0007669"/>
    <property type="project" value="UniProtKB-ARBA"/>
</dbReference>
<dbReference type="Gene3D" id="1.10.418.10">
    <property type="entry name" value="Calponin-like domain"/>
    <property type="match status" value="1"/>
</dbReference>
<proteinExistence type="predicted"/>
<protein>
    <recommendedName>
        <fullName evidence="1">CH-like domain-containing protein</fullName>
    </recommendedName>
</protein>
<gene>
    <name evidence="2" type="ORF">DYB36_000885</name>
</gene>
<feature type="domain" description="CH-like" evidence="1">
    <location>
        <begin position="5"/>
        <end position="95"/>
    </location>
</feature>
<sequence length="921" mass="103323">MSALLIEWLNRDFHLHRPVVSMEKDLSNGYLLGQVLHALDLNASFPAGYHDCDTVPAMVANMEQLSAALRPIRVAFPVELARGIMMEKKGAAAKVRPAQMFTYPEVMCAISERFVETLINSLDPADVNNLNRIDMAIHLRKFSQFMWDTDHENATFFASKSQESAAASADRRHEAQAHIHEKRTFLQQWTHDGEDAWVVNQSVQSTREATELQFELSLREKRRLIVVQQNDTAAADLHDGVAGFDKNFKRLGISSGDEDANVRLPPIQGTGLEHLVTLETRVDGCHFRPASNVQMMKELRERRKVHLHAQKERASRRRKMLVDQTRNTIEGLLLKRLLHVGKARREILAMLWLEHHDHVQAKSDKATQLATRGKEATEAIEAAVKNSLQALHTVATATPRLRDQELKARAAKDCTALAIQKRHEGHYEMCRDVVHMLIDMVWILIAHRTTTAKAPMAPQTYRALKQSFVDGTVVPKPPKNANTAAGHSRTELHMLLSNYMHGSGVFYSPELGRLPEASSDDITLVETTLHQLNTKSMDEIVVTKWKPLAPPRPLLLCWYAKDPNCVLAQTIADDTGLLVVTVDSCVDKSVKLGERVKGGEKLTAPETELASLGNKVVALRAKKDSAIPEAVISDIVNKAILLLLMHPPDSLFVGCILLNFPRTKDEAKAFEVDMVRRMVDLTDAESVARVAQLNAVLDDKNPLSEQDLLARPPPASSIDWVVFVDPSDETDLTVEGDAAAKDELRLKLTAWKAMQTTLNSFWKPFGCVYSVDPTTSTPFATLEMLHLLLELVATPADTSLHASRVRDMNGFLRTLQLAKQSRRQSLPRPEYLYTQQLAGERSLLPVELCRKLYETLVLQALFTDLYDSLLQLSEQFRGLRTAFLNVLCGHTQQRHIDSTFQRLRALGTTNPRTQKEQAKVC</sequence>
<dbReference type="Proteomes" id="UP000265427">
    <property type="component" value="Unassembled WGS sequence"/>
</dbReference>
<dbReference type="PANTHER" id="PTHR14919:SF0">
    <property type="entry name" value="SPERM FLAGELLAR PROTEIN 2"/>
    <property type="match status" value="1"/>
</dbReference>
<reference evidence="2 3" key="1">
    <citation type="submission" date="2018-08" db="EMBL/GenBank/DDBJ databases">
        <title>Aphanomyces genome sequencing and annotation.</title>
        <authorList>
            <person name="Minardi D."/>
            <person name="Oidtmann B."/>
            <person name="Van Der Giezen M."/>
            <person name="Studholme D.J."/>
        </authorList>
    </citation>
    <scope>NUCLEOTIDE SEQUENCE [LARGE SCALE GENOMIC DNA]</scope>
    <source>
        <strain evidence="2 3">Kv</strain>
    </source>
</reference>
<name>A0A397AWK4_APHAT</name>
<comment type="caution">
    <text evidence="2">The sequence shown here is derived from an EMBL/GenBank/DDBJ whole genome shotgun (WGS) entry which is preliminary data.</text>
</comment>
<evidence type="ECO:0000313" key="3">
    <source>
        <dbReference type="Proteomes" id="UP000265427"/>
    </source>
</evidence>
<dbReference type="EMBL" id="QUSZ01005239">
    <property type="protein sequence ID" value="RHY10624.1"/>
    <property type="molecule type" value="Genomic_DNA"/>
</dbReference>
<dbReference type="InterPro" id="IPR036872">
    <property type="entry name" value="CH_dom_sf"/>
</dbReference>
<dbReference type="InterPro" id="IPR052634">
    <property type="entry name" value="Sperm_flagellar-bone_growth"/>
</dbReference>
<dbReference type="PANTHER" id="PTHR14919">
    <property type="entry name" value="KPL2-RELATED"/>
    <property type="match status" value="1"/>
</dbReference>
<dbReference type="VEuPathDB" id="FungiDB:H257_10036"/>
<dbReference type="Pfam" id="PF06294">
    <property type="entry name" value="CH_2"/>
    <property type="match status" value="1"/>
</dbReference>
<evidence type="ECO:0000313" key="2">
    <source>
        <dbReference type="EMBL" id="RHY10624.1"/>
    </source>
</evidence>
<dbReference type="AlphaFoldDB" id="A0A397AWK4"/>
<organism evidence="2 3">
    <name type="scientific">Aphanomyces astaci</name>
    <name type="common">Crayfish plague agent</name>
    <dbReference type="NCBI Taxonomy" id="112090"/>
    <lineage>
        <taxon>Eukaryota</taxon>
        <taxon>Sar</taxon>
        <taxon>Stramenopiles</taxon>
        <taxon>Oomycota</taxon>
        <taxon>Saprolegniomycetes</taxon>
        <taxon>Saprolegniales</taxon>
        <taxon>Verrucalvaceae</taxon>
        <taxon>Aphanomyces</taxon>
    </lineage>
</organism>
<accession>A0A397AWK4</accession>
<dbReference type="InterPro" id="IPR010441">
    <property type="entry name" value="CH_2"/>
</dbReference>